<sequence length="102" mass="11906">MDYIRWIREKVGHEKIMLNFVSGCLRDKQGKLLLQKRADKNLWGFPGGAIELEYVSGELSAGDEETVELRYFKEDEVPQLVNKQHEDFLADLKQFHGQVLIR</sequence>
<evidence type="ECO:0000313" key="1">
    <source>
        <dbReference type="EMBL" id="EDH0938078.1"/>
    </source>
</evidence>
<evidence type="ECO:0008006" key="2">
    <source>
        <dbReference type="Google" id="ProtNLM"/>
    </source>
</evidence>
<proteinExistence type="predicted"/>
<dbReference type="SUPFAM" id="SSF55811">
    <property type="entry name" value="Nudix"/>
    <property type="match status" value="1"/>
</dbReference>
<organism evidence="1">
    <name type="scientific">Listeria monocytogenes</name>
    <dbReference type="NCBI Taxonomy" id="1639"/>
    <lineage>
        <taxon>Bacteria</taxon>
        <taxon>Bacillati</taxon>
        <taxon>Bacillota</taxon>
        <taxon>Bacilli</taxon>
        <taxon>Bacillales</taxon>
        <taxon>Listeriaceae</taxon>
        <taxon>Listeria</taxon>
    </lineage>
</organism>
<reference evidence="1" key="1">
    <citation type="submission" date="2019-10" db="EMBL/GenBank/DDBJ databases">
        <authorList>
            <consortium name="GenomeTrakr: Next Generation Sequencing Network for Food Pathogen Tracability"/>
        </authorList>
    </citation>
    <scope>NUCLEOTIDE SEQUENCE</scope>
    <source>
        <strain evidence="1">CFSAN085152</strain>
    </source>
</reference>
<dbReference type="Gene3D" id="3.90.79.10">
    <property type="entry name" value="Nucleoside Triphosphate Pyrophosphohydrolase"/>
    <property type="match status" value="1"/>
</dbReference>
<protein>
    <recommendedName>
        <fullName evidence="2">NUDIX domain-containing protein</fullName>
    </recommendedName>
</protein>
<dbReference type="EMBL" id="AAMGJA010000002">
    <property type="protein sequence ID" value="EDH0938078.1"/>
    <property type="molecule type" value="Genomic_DNA"/>
</dbReference>
<name>A0A5M3EKD5_LISMN</name>
<comment type="caution">
    <text evidence="1">The sequence shown here is derived from an EMBL/GenBank/DDBJ whole genome shotgun (WGS) entry which is preliminary data.</text>
</comment>
<accession>A0A5M3EKD5</accession>
<dbReference type="InterPro" id="IPR015797">
    <property type="entry name" value="NUDIX_hydrolase-like_dom_sf"/>
</dbReference>
<dbReference type="AlphaFoldDB" id="A0A5M3EKD5"/>
<gene>
    <name evidence="1" type="ORF">GCV89_08715</name>
</gene>